<accession>A0ACB8UWS2</accession>
<sequence length="360" mass="39282">MADVMRAVDVKGGKGNASALFINPNIPKPKPSANQCLVRVKAFGLNRADTLQRAGAYPPPPGVTSILGLEFSGIVEEVGAGKETADDIPKWAAQDEVFGLLYGGGYAEYVVVDKRMLIKKPQDWSWGYAAGLCEVWFTALQALHIVGGYDPYRTRSILWHAGASSVSIAGIQLSKMAHLNPTFPQESTTGNPPSPPKVFATSRSDAKCAFCIEQLHCDFAENTNNSEWVDELKRRNGGNGIDLVIDFVGASYFQSNLDLLAQDGRVVILGLMGGSVLPKKVNIAPLLRKRARVEGSTLRSRDLEYQAKIRELFEKEVIPGLAGGTLEHYTEKVFSWTDICLAHEMIEKNETKGKIVCVVD</sequence>
<dbReference type="EMBL" id="JALBCA010000042">
    <property type="protein sequence ID" value="KAI2387026.1"/>
    <property type="molecule type" value="Genomic_DNA"/>
</dbReference>
<comment type="caution">
    <text evidence="1">The sequence shown here is derived from an EMBL/GenBank/DDBJ whole genome shotgun (WGS) entry which is preliminary data.</text>
</comment>
<proteinExistence type="predicted"/>
<gene>
    <name evidence="1" type="ORF">LOY88_003255</name>
</gene>
<reference evidence="1" key="1">
    <citation type="journal article" date="2022" name="bioRxiv">
        <title>Population genetic analysis of Ophidiomyces ophidiicola, the causative agent of snake fungal disease, indicates recent introductions to the USA.</title>
        <authorList>
            <person name="Ladner J.T."/>
            <person name="Palmer J.M."/>
            <person name="Ettinger C.L."/>
            <person name="Stajich J.E."/>
            <person name="Farrell T.M."/>
            <person name="Glorioso B.M."/>
            <person name="Lawson B."/>
            <person name="Price S.J."/>
            <person name="Stengle A.G."/>
            <person name="Grear D.A."/>
            <person name="Lorch J.M."/>
        </authorList>
    </citation>
    <scope>NUCLEOTIDE SEQUENCE</scope>
    <source>
        <strain evidence="1">NWHC 24266-5</strain>
    </source>
</reference>
<evidence type="ECO:0000313" key="1">
    <source>
        <dbReference type="EMBL" id="KAI2387026.1"/>
    </source>
</evidence>
<protein>
    <submittedName>
        <fullName evidence="1">Uncharacterized protein</fullName>
    </submittedName>
</protein>
<name>A0ACB8UWS2_9EURO</name>
<organism evidence="1">
    <name type="scientific">Ophidiomyces ophidiicola</name>
    <dbReference type="NCBI Taxonomy" id="1387563"/>
    <lineage>
        <taxon>Eukaryota</taxon>
        <taxon>Fungi</taxon>
        <taxon>Dikarya</taxon>
        <taxon>Ascomycota</taxon>
        <taxon>Pezizomycotina</taxon>
        <taxon>Eurotiomycetes</taxon>
        <taxon>Eurotiomycetidae</taxon>
        <taxon>Onygenales</taxon>
        <taxon>Onygenaceae</taxon>
        <taxon>Ophidiomyces</taxon>
    </lineage>
</organism>